<keyword evidence="11 18" id="KW-0675">Receptor</keyword>
<dbReference type="PANTHER" id="PTHR22752:SF10">
    <property type="entry name" value="G-PROTEIN COUPLED RECEPTOR 161"/>
    <property type="match status" value="1"/>
</dbReference>
<keyword evidence="9 16" id="KW-0472">Membrane</keyword>
<evidence type="ECO:0000256" key="15">
    <source>
        <dbReference type="SAM" id="MobiDB-lite"/>
    </source>
</evidence>
<evidence type="ECO:0000256" key="9">
    <source>
        <dbReference type="ARBA" id="ARBA00023136"/>
    </source>
</evidence>
<organism evidence="18 19">
    <name type="scientific">Stichopus japonicus</name>
    <name type="common">Sea cucumber</name>
    <dbReference type="NCBI Taxonomy" id="307972"/>
    <lineage>
        <taxon>Eukaryota</taxon>
        <taxon>Metazoa</taxon>
        <taxon>Echinodermata</taxon>
        <taxon>Eleutherozoa</taxon>
        <taxon>Echinozoa</taxon>
        <taxon>Holothuroidea</taxon>
        <taxon>Aspidochirotacea</taxon>
        <taxon>Aspidochirotida</taxon>
        <taxon>Stichopodidae</taxon>
        <taxon>Apostichopus</taxon>
    </lineage>
</organism>
<dbReference type="SUPFAM" id="SSF81321">
    <property type="entry name" value="Family A G protein-coupled receptor-like"/>
    <property type="match status" value="1"/>
</dbReference>
<evidence type="ECO:0000256" key="8">
    <source>
        <dbReference type="ARBA" id="ARBA00023069"/>
    </source>
</evidence>
<evidence type="ECO:0000256" key="16">
    <source>
        <dbReference type="SAM" id="Phobius"/>
    </source>
</evidence>
<dbReference type="PANTHER" id="PTHR22752">
    <property type="entry name" value="G PROTEIN-COUPLED RECEPTOR"/>
    <property type="match status" value="1"/>
</dbReference>
<reference evidence="18 19" key="1">
    <citation type="journal article" date="2017" name="PLoS Biol.">
        <title>The sea cucumber genome provides insights into morphological evolution and visceral regeneration.</title>
        <authorList>
            <person name="Zhang X."/>
            <person name="Sun L."/>
            <person name="Yuan J."/>
            <person name="Sun Y."/>
            <person name="Gao Y."/>
            <person name="Zhang L."/>
            <person name="Li S."/>
            <person name="Dai H."/>
            <person name="Hamel J.F."/>
            <person name="Liu C."/>
            <person name="Yu Y."/>
            <person name="Liu S."/>
            <person name="Lin W."/>
            <person name="Guo K."/>
            <person name="Jin S."/>
            <person name="Xu P."/>
            <person name="Storey K.B."/>
            <person name="Huan P."/>
            <person name="Zhang T."/>
            <person name="Zhou Y."/>
            <person name="Zhang J."/>
            <person name="Lin C."/>
            <person name="Li X."/>
            <person name="Xing L."/>
            <person name="Huo D."/>
            <person name="Sun M."/>
            <person name="Wang L."/>
            <person name="Mercier A."/>
            <person name="Li F."/>
            <person name="Yang H."/>
            <person name="Xiang J."/>
        </authorList>
    </citation>
    <scope>NUCLEOTIDE SEQUENCE [LARGE SCALE GENOMIC DNA]</scope>
    <source>
        <strain evidence="18">Shaxun</strain>
        <tissue evidence="18">Muscle</tissue>
    </source>
</reference>
<dbReference type="GO" id="GO:0004930">
    <property type="term" value="F:G protein-coupled receptor activity"/>
    <property type="evidence" value="ECO:0007669"/>
    <property type="project" value="UniProtKB-KW"/>
</dbReference>
<dbReference type="GO" id="GO:0060170">
    <property type="term" value="C:ciliary membrane"/>
    <property type="evidence" value="ECO:0007669"/>
    <property type="project" value="UniProtKB-SubCell"/>
</dbReference>
<feature type="region of interest" description="Disordered" evidence="15">
    <location>
        <begin position="305"/>
        <end position="349"/>
    </location>
</feature>
<evidence type="ECO:0000313" key="19">
    <source>
        <dbReference type="Proteomes" id="UP000230750"/>
    </source>
</evidence>
<accession>A0A2G8LH00</accession>
<keyword evidence="4" id="KW-1003">Cell membrane</keyword>
<dbReference type="OrthoDB" id="5980076at2759"/>
<dbReference type="InterPro" id="IPR017452">
    <property type="entry name" value="GPCR_Rhodpsn_7TM"/>
</dbReference>
<dbReference type="Proteomes" id="UP000230750">
    <property type="component" value="Unassembled WGS sequence"/>
</dbReference>
<dbReference type="STRING" id="307972.A0A2G8LH00"/>
<keyword evidence="6 16" id="KW-1133">Transmembrane helix</keyword>
<keyword evidence="19" id="KW-1185">Reference proteome</keyword>
<evidence type="ECO:0000256" key="2">
    <source>
        <dbReference type="ARBA" id="ARBA00004651"/>
    </source>
</evidence>
<dbReference type="InterPro" id="IPR000276">
    <property type="entry name" value="GPCR_Rhodpsn"/>
</dbReference>
<dbReference type="Pfam" id="PF00001">
    <property type="entry name" value="7tm_1"/>
    <property type="match status" value="1"/>
</dbReference>
<evidence type="ECO:0000256" key="10">
    <source>
        <dbReference type="ARBA" id="ARBA00023157"/>
    </source>
</evidence>
<feature type="transmembrane region" description="Helical" evidence="16">
    <location>
        <begin position="54"/>
        <end position="79"/>
    </location>
</feature>
<evidence type="ECO:0000259" key="17">
    <source>
        <dbReference type="PROSITE" id="PS50262"/>
    </source>
</evidence>
<proteinExistence type="predicted"/>
<evidence type="ECO:0000256" key="7">
    <source>
        <dbReference type="ARBA" id="ARBA00023040"/>
    </source>
</evidence>
<keyword evidence="13" id="KW-0807">Transducer</keyword>
<evidence type="ECO:0000256" key="4">
    <source>
        <dbReference type="ARBA" id="ARBA00022475"/>
    </source>
</evidence>
<comment type="caution">
    <text evidence="18">The sequence shown here is derived from an EMBL/GenBank/DDBJ whole genome shotgun (WGS) entry which is preliminary data.</text>
</comment>
<keyword evidence="3" id="KW-0217">Developmental protein</keyword>
<evidence type="ECO:0000313" key="18">
    <source>
        <dbReference type="EMBL" id="PIK59529.1"/>
    </source>
</evidence>
<evidence type="ECO:0000256" key="1">
    <source>
        <dbReference type="ARBA" id="ARBA00004309"/>
    </source>
</evidence>
<keyword evidence="8" id="KW-0969">Cilium</keyword>
<keyword evidence="12" id="KW-0325">Glycoprotein</keyword>
<keyword evidence="10" id="KW-1015">Disulfide bond</keyword>
<evidence type="ECO:0000256" key="12">
    <source>
        <dbReference type="ARBA" id="ARBA00023180"/>
    </source>
</evidence>
<name>A0A2G8LH00_STIJA</name>
<dbReference type="PRINTS" id="PR00237">
    <property type="entry name" value="GPCRRHODOPSN"/>
</dbReference>
<feature type="transmembrane region" description="Helical" evidence="16">
    <location>
        <begin position="127"/>
        <end position="148"/>
    </location>
</feature>
<keyword evidence="5 16" id="KW-0812">Transmembrane</keyword>
<dbReference type="EMBL" id="MRZV01000080">
    <property type="protein sequence ID" value="PIK59529.1"/>
    <property type="molecule type" value="Genomic_DNA"/>
</dbReference>
<evidence type="ECO:0000256" key="5">
    <source>
        <dbReference type="ARBA" id="ARBA00022692"/>
    </source>
</evidence>
<feature type="transmembrane region" description="Helical" evidence="16">
    <location>
        <begin position="160"/>
        <end position="183"/>
    </location>
</feature>
<feature type="domain" description="G-protein coupled receptors family 1 profile" evidence="17">
    <location>
        <begin position="1"/>
        <end position="180"/>
    </location>
</feature>
<dbReference type="Gene3D" id="1.20.1070.10">
    <property type="entry name" value="Rhodopsin 7-helix transmembrane proteins"/>
    <property type="match status" value="1"/>
</dbReference>
<evidence type="ECO:0000256" key="3">
    <source>
        <dbReference type="ARBA" id="ARBA00022473"/>
    </source>
</evidence>
<feature type="transmembrane region" description="Helical" evidence="16">
    <location>
        <begin position="12"/>
        <end position="34"/>
    </location>
</feature>
<protein>
    <submittedName>
        <fullName evidence="18">Putative G-protein coupled receptor</fullName>
    </submittedName>
</protein>
<evidence type="ECO:0000256" key="13">
    <source>
        <dbReference type="ARBA" id="ARBA00023224"/>
    </source>
</evidence>
<keyword evidence="7" id="KW-0297">G-protein coupled receptor</keyword>
<sequence>MLYSLKLTNHYSIEVLVLAWFLSFVFTLPPVLGWSTYQYSRPKAACIVVWDQHLSYAIFFLVTCAAVPFAIISVCYFGILRVARQSSRRVSHGNIVVNQPSTRRRGSRRTSLLVNIRMNSPTKALRTVFLTMGALSLVWCPFVVELMYEAVQGVNMASPWAQITSMWLAYGMLIVNPLIYAVWNRSIRSELIGQYCPCLPRTFRLASKDDALLFATRRGSHATSISGSLADSSTNGVHSRFSGTVTTRLGEKHGSNDSGMALTSIEEYEDVEGRNRLRKKIQQKGQRSTTFDLSTSEVTSTVKRMTAAEIHDKEDQKKGTGIVTSDIENRKPNFNSGSPDEGISEVEIT</sequence>
<evidence type="ECO:0000256" key="6">
    <source>
        <dbReference type="ARBA" id="ARBA00022989"/>
    </source>
</evidence>
<gene>
    <name evidence="18" type="ORF">BSL78_03515</name>
</gene>
<evidence type="ECO:0000256" key="11">
    <source>
        <dbReference type="ARBA" id="ARBA00023170"/>
    </source>
</evidence>
<comment type="subcellular location">
    <subcellularLocation>
        <location evidence="2">Cell membrane</location>
        <topology evidence="2">Multi-pass membrane protein</topology>
    </subcellularLocation>
    <subcellularLocation>
        <location evidence="1">Cell projection</location>
        <location evidence="1">Cilium membrane</location>
    </subcellularLocation>
</comment>
<dbReference type="AlphaFoldDB" id="A0A2G8LH00"/>
<evidence type="ECO:0000256" key="14">
    <source>
        <dbReference type="ARBA" id="ARBA00023273"/>
    </source>
</evidence>
<feature type="compositionally biased region" description="Basic and acidic residues" evidence="15">
    <location>
        <begin position="309"/>
        <end position="318"/>
    </location>
</feature>
<dbReference type="PROSITE" id="PS50262">
    <property type="entry name" value="G_PROTEIN_RECEP_F1_2"/>
    <property type="match status" value="1"/>
</dbReference>
<keyword evidence="14" id="KW-0966">Cell projection</keyword>